<dbReference type="GO" id="GO:0016740">
    <property type="term" value="F:transferase activity"/>
    <property type="evidence" value="ECO:0007669"/>
    <property type="project" value="UniProtKB-KW"/>
</dbReference>
<dbReference type="SUPFAM" id="SSF143631">
    <property type="entry name" value="ApbE-like"/>
    <property type="match status" value="1"/>
</dbReference>
<keyword evidence="12" id="KW-0472">Membrane</keyword>
<gene>
    <name evidence="13" type="ORF">QUV98_05400</name>
</gene>
<comment type="similarity">
    <text evidence="11 12">Belongs to the ApbE family.</text>
</comment>
<evidence type="ECO:0000256" key="1">
    <source>
        <dbReference type="ARBA" id="ARBA00001946"/>
    </source>
</evidence>
<comment type="function">
    <text evidence="12">Flavin transferase that catalyzes the transfer of the FMN moiety of FAD and its covalent binding to the hydroxyl group of a threonine residue in a target flavoprotein.</text>
</comment>
<dbReference type="PANTHER" id="PTHR30040">
    <property type="entry name" value="THIAMINE BIOSYNTHESIS LIPOPROTEIN APBE"/>
    <property type="match status" value="1"/>
</dbReference>
<evidence type="ECO:0000256" key="2">
    <source>
        <dbReference type="ARBA" id="ARBA00011955"/>
    </source>
</evidence>
<dbReference type="Pfam" id="PF02424">
    <property type="entry name" value="ApbE"/>
    <property type="match status" value="1"/>
</dbReference>
<keyword evidence="12" id="KW-1003">Cell membrane</keyword>
<evidence type="ECO:0000256" key="9">
    <source>
        <dbReference type="ARBA" id="ARBA00031306"/>
    </source>
</evidence>
<dbReference type="PROSITE" id="PS51257">
    <property type="entry name" value="PROKAR_LIPOPROTEIN"/>
    <property type="match status" value="1"/>
</dbReference>
<comment type="catalytic activity">
    <reaction evidence="10 11 12">
        <text>L-threonyl-[protein] + FAD = FMN-L-threonyl-[protein] + AMP + H(+)</text>
        <dbReference type="Rhea" id="RHEA:36847"/>
        <dbReference type="Rhea" id="RHEA-COMP:11060"/>
        <dbReference type="Rhea" id="RHEA-COMP:11061"/>
        <dbReference type="ChEBI" id="CHEBI:15378"/>
        <dbReference type="ChEBI" id="CHEBI:30013"/>
        <dbReference type="ChEBI" id="CHEBI:57692"/>
        <dbReference type="ChEBI" id="CHEBI:74257"/>
        <dbReference type="ChEBI" id="CHEBI:456215"/>
        <dbReference type="EC" id="2.7.1.180"/>
    </reaction>
</comment>
<evidence type="ECO:0000256" key="5">
    <source>
        <dbReference type="ARBA" id="ARBA00022679"/>
    </source>
</evidence>
<keyword evidence="12" id="KW-0732">Signal</keyword>
<dbReference type="InterPro" id="IPR003374">
    <property type="entry name" value="ApbE-like_sf"/>
</dbReference>
<keyword evidence="8 11" id="KW-0460">Magnesium</keyword>
<evidence type="ECO:0000256" key="11">
    <source>
        <dbReference type="PIRNR" id="PIRNR006268"/>
    </source>
</evidence>
<feature type="signal peptide" evidence="12">
    <location>
        <begin position="1"/>
        <end position="21"/>
    </location>
</feature>
<dbReference type="PANTHER" id="PTHR30040:SF2">
    <property type="entry name" value="FAD:PROTEIN FMN TRANSFERASE"/>
    <property type="match status" value="1"/>
</dbReference>
<dbReference type="Gene3D" id="3.10.520.10">
    <property type="entry name" value="ApbE-like domains"/>
    <property type="match status" value="1"/>
</dbReference>
<reference evidence="14" key="1">
    <citation type="submission" date="2023-06" db="EMBL/GenBank/DDBJ databases">
        <title>Identification and characterization of horizontal gene transfer across gut microbiota members of farm animals based on homology search.</title>
        <authorList>
            <person name="Zeman M."/>
            <person name="Kubasova T."/>
            <person name="Jahodarova E."/>
            <person name="Nykrynova M."/>
            <person name="Rychlik I."/>
        </authorList>
    </citation>
    <scope>NUCLEOTIDE SEQUENCE [LARGE SCALE GENOMIC DNA]</scope>
    <source>
        <strain evidence="14">ET341</strain>
    </source>
</reference>
<sequence>MKLKKGILSLLALSMMSLVVGCEKKYELMSHHFTGPFDTITTYMSYANNEEEFNEQCDYIEEQLNYYDHLFDKYNTYDNMNNLKTINDNAGQKAIAVDQPLIDLLILSIERNKTISSKVNVAFGSVINIWHDYRDKAEANGGVGEVPDSEELEKANLHTSIDSIQIDEKQKTVYIDDPEVSIDVGATAKGYAIELIKDGLIEKGVDNFLLSGGGNVASHGQRKIQKEGDFYLDECADKFCVGIESPQDGNYSASADDPDSENEAVLVVQGESIVTSGDYQRFYQDDNGIRYHHLIDPDTLYPAVYFRSVSIITEDSGLADFLSSAVFLMSYEDGLKLINSLDGVEAIWLLEDGQIRMSDGLKDNENIYVIEKSRLK</sequence>
<proteinExistence type="inferred from homology"/>
<evidence type="ECO:0000256" key="3">
    <source>
        <dbReference type="ARBA" id="ARBA00016337"/>
    </source>
</evidence>
<keyword evidence="14" id="KW-1185">Reference proteome</keyword>
<evidence type="ECO:0000256" key="8">
    <source>
        <dbReference type="ARBA" id="ARBA00022842"/>
    </source>
</evidence>
<evidence type="ECO:0000256" key="12">
    <source>
        <dbReference type="RuleBase" id="RU363002"/>
    </source>
</evidence>
<accession>A0ABT7UHX6</accession>
<keyword evidence="7 11" id="KW-0274">FAD</keyword>
<comment type="subcellular location">
    <subcellularLocation>
        <location evidence="12">Cell inner membrane</location>
        <topology evidence="12">Lipid-anchor</topology>
        <orientation evidence="12">Periplasmic side</orientation>
    </subcellularLocation>
</comment>
<evidence type="ECO:0000256" key="10">
    <source>
        <dbReference type="ARBA" id="ARBA00048540"/>
    </source>
</evidence>
<reference evidence="13 14" key="2">
    <citation type="submission" date="2023-06" db="EMBL/GenBank/DDBJ databases">
        <authorList>
            <person name="Zeman M."/>
            <person name="Kubasova T."/>
            <person name="Jahodarova E."/>
            <person name="Nykrynova M."/>
            <person name="Rychlik I."/>
        </authorList>
    </citation>
    <scope>NUCLEOTIDE SEQUENCE [LARGE SCALE GENOMIC DNA]</scope>
    <source>
        <strain evidence="13 14">ET341</strain>
    </source>
</reference>
<protein>
    <recommendedName>
        <fullName evidence="3 11">FAD:protein FMN transferase</fullName>
        <ecNumber evidence="2 11">2.7.1.180</ecNumber>
    </recommendedName>
    <alternativeName>
        <fullName evidence="9 11">Flavin transferase</fullName>
    </alternativeName>
</protein>
<evidence type="ECO:0000256" key="4">
    <source>
        <dbReference type="ARBA" id="ARBA00022630"/>
    </source>
</evidence>
<evidence type="ECO:0000256" key="6">
    <source>
        <dbReference type="ARBA" id="ARBA00022723"/>
    </source>
</evidence>
<feature type="chain" id="PRO_5044960880" description="FAD:protein FMN transferase" evidence="12">
    <location>
        <begin position="22"/>
        <end position="376"/>
    </location>
</feature>
<keyword evidence="5 11" id="KW-0808">Transferase</keyword>
<comment type="cofactor">
    <cofactor evidence="1 12">
        <name>Mg(2+)</name>
        <dbReference type="ChEBI" id="CHEBI:18420"/>
    </cofactor>
</comment>
<evidence type="ECO:0000313" key="14">
    <source>
        <dbReference type="Proteomes" id="UP001529275"/>
    </source>
</evidence>
<dbReference type="PIRSF" id="PIRSF006268">
    <property type="entry name" value="ApbE"/>
    <property type="match status" value="1"/>
</dbReference>
<dbReference type="EMBL" id="JAUDCK010000014">
    <property type="protein sequence ID" value="MDM8195749.1"/>
    <property type="molecule type" value="Genomic_DNA"/>
</dbReference>
<name>A0ABT7UHX6_9FIRM</name>
<keyword evidence="4 11" id="KW-0285">Flavoprotein</keyword>
<evidence type="ECO:0000256" key="7">
    <source>
        <dbReference type="ARBA" id="ARBA00022827"/>
    </source>
</evidence>
<keyword evidence="6 11" id="KW-0479">Metal-binding</keyword>
<comment type="caution">
    <text evidence="13">The sequence shown here is derived from an EMBL/GenBank/DDBJ whole genome shotgun (WGS) entry which is preliminary data.</text>
</comment>
<organism evidence="13 14">
    <name type="scientific">Massilimicrobiota timonensis</name>
    <dbReference type="NCBI Taxonomy" id="1776392"/>
    <lineage>
        <taxon>Bacteria</taxon>
        <taxon>Bacillati</taxon>
        <taxon>Bacillota</taxon>
        <taxon>Erysipelotrichia</taxon>
        <taxon>Erysipelotrichales</taxon>
        <taxon>Erysipelotrichaceae</taxon>
        <taxon>Massilimicrobiota</taxon>
    </lineage>
</organism>
<evidence type="ECO:0000313" key="13">
    <source>
        <dbReference type="EMBL" id="MDM8195749.1"/>
    </source>
</evidence>
<dbReference type="InterPro" id="IPR024932">
    <property type="entry name" value="ApbE"/>
</dbReference>
<keyword evidence="12" id="KW-0449">Lipoprotein</keyword>
<dbReference type="Proteomes" id="UP001529275">
    <property type="component" value="Unassembled WGS sequence"/>
</dbReference>
<keyword evidence="12" id="KW-0997">Cell inner membrane</keyword>
<dbReference type="EC" id="2.7.1.180" evidence="2 11"/>